<protein>
    <recommendedName>
        <fullName evidence="4">HTH tetR-type domain-containing protein</fullName>
    </recommendedName>
</protein>
<reference evidence="6" key="1">
    <citation type="submission" date="2015-08" db="EMBL/GenBank/DDBJ databases">
        <title>Fjat-14210 dsm16467.</title>
        <authorList>
            <person name="Liu B."/>
            <person name="Wang J."/>
            <person name="Zhu Y."/>
            <person name="Liu G."/>
            <person name="Chen Q."/>
            <person name="Chen Z."/>
            <person name="Lan J."/>
            <person name="Che J."/>
            <person name="Ge C."/>
            <person name="Shi H."/>
            <person name="Pan Z."/>
            <person name="Liu X."/>
        </authorList>
    </citation>
    <scope>NUCLEOTIDE SEQUENCE [LARGE SCALE GENOMIC DNA]</scope>
    <source>
        <strain evidence="6">DSM 16467</strain>
    </source>
</reference>
<dbReference type="PROSITE" id="PS50977">
    <property type="entry name" value="HTH_TETR_2"/>
    <property type="match status" value="1"/>
</dbReference>
<dbReference type="InterPro" id="IPR023772">
    <property type="entry name" value="DNA-bd_HTH_TetR-type_CS"/>
</dbReference>
<keyword evidence="6" id="KW-1185">Reference proteome</keyword>
<dbReference type="InterPro" id="IPR001647">
    <property type="entry name" value="HTH_TetR"/>
</dbReference>
<comment type="caution">
    <text evidence="5">The sequence shown here is derived from an EMBL/GenBank/DDBJ whole genome shotgun (WGS) entry which is preliminary data.</text>
</comment>
<evidence type="ECO:0000256" key="1">
    <source>
        <dbReference type="ARBA" id="ARBA00022491"/>
    </source>
</evidence>
<proteinExistence type="predicted"/>
<evidence type="ECO:0000259" key="4">
    <source>
        <dbReference type="PROSITE" id="PS50977"/>
    </source>
</evidence>
<dbReference type="GO" id="GO:0003677">
    <property type="term" value="F:DNA binding"/>
    <property type="evidence" value="ECO:0007669"/>
    <property type="project" value="UniProtKB-UniRule"/>
</dbReference>
<name>A0A0M0LJ29_9BACI</name>
<dbReference type="Pfam" id="PF00440">
    <property type="entry name" value="TetR_N"/>
    <property type="match status" value="1"/>
</dbReference>
<dbReference type="RefSeq" id="WP_053399895.1">
    <property type="nucleotide sequence ID" value="NZ_JAUKEN010000002.1"/>
</dbReference>
<organism evidence="5 6">
    <name type="scientific">Priestia koreensis</name>
    <dbReference type="NCBI Taxonomy" id="284581"/>
    <lineage>
        <taxon>Bacteria</taxon>
        <taxon>Bacillati</taxon>
        <taxon>Bacillota</taxon>
        <taxon>Bacilli</taxon>
        <taxon>Bacillales</taxon>
        <taxon>Bacillaceae</taxon>
        <taxon>Priestia</taxon>
    </lineage>
</organism>
<sequence length="301" mass="35400">MINEKQKSILEVAMKLFSKKGYHATSIQEIAEKSGIAKGSVYNYFSSKEDLLFSILKYYHDILFEKIVHLDKDPSLPPREMFVKQIQIQLEEFVKYKDYFHMHMREQAGEMKEGMREYFFKMRAQLHNWYEVRLRQMYGPKIEPHIYDCIAILSGMIREYMFYIISENIAIKVDELAQFLVHRIDGIVKSFDVSATTILNKTLMNEYMKTSCAGQSTKIRLLSLCKDMKKICHEFTINEPYFEKASSSIDALIEELEQDHSEPRMIIIEGLILMIEQFNIEALQPLIAEFRMSLPMLTNAH</sequence>
<keyword evidence="1" id="KW-0678">Repressor</keyword>
<dbReference type="PROSITE" id="PS01081">
    <property type="entry name" value="HTH_TETR_1"/>
    <property type="match status" value="1"/>
</dbReference>
<dbReference type="EMBL" id="LILC01000002">
    <property type="protein sequence ID" value="KOO50723.1"/>
    <property type="molecule type" value="Genomic_DNA"/>
</dbReference>
<evidence type="ECO:0000313" key="6">
    <source>
        <dbReference type="Proteomes" id="UP000037558"/>
    </source>
</evidence>
<dbReference type="PANTHER" id="PTHR43479">
    <property type="entry name" value="ACREF/ENVCD OPERON REPRESSOR-RELATED"/>
    <property type="match status" value="1"/>
</dbReference>
<accession>A0A0M0LJ29</accession>
<dbReference type="Gene3D" id="1.10.357.10">
    <property type="entry name" value="Tetracycline Repressor, domain 2"/>
    <property type="match status" value="1"/>
</dbReference>
<dbReference type="SUPFAM" id="SSF46689">
    <property type="entry name" value="Homeodomain-like"/>
    <property type="match status" value="1"/>
</dbReference>
<dbReference type="PANTHER" id="PTHR43479:SF22">
    <property type="entry name" value="TRANSCRIPTIONAL REGULATOR, TETR FAMILY"/>
    <property type="match status" value="1"/>
</dbReference>
<dbReference type="PRINTS" id="PR00455">
    <property type="entry name" value="HTHTETR"/>
</dbReference>
<keyword evidence="2 3" id="KW-0238">DNA-binding</keyword>
<evidence type="ECO:0000256" key="2">
    <source>
        <dbReference type="ARBA" id="ARBA00023125"/>
    </source>
</evidence>
<dbReference type="InterPro" id="IPR009057">
    <property type="entry name" value="Homeodomain-like_sf"/>
</dbReference>
<evidence type="ECO:0000256" key="3">
    <source>
        <dbReference type="PROSITE-ProRule" id="PRU00335"/>
    </source>
</evidence>
<dbReference type="AlphaFoldDB" id="A0A0M0LJ29"/>
<feature type="DNA-binding region" description="H-T-H motif" evidence="3">
    <location>
        <begin position="26"/>
        <end position="45"/>
    </location>
</feature>
<dbReference type="STRING" id="284581.AMD01_03005"/>
<dbReference type="Proteomes" id="UP000037558">
    <property type="component" value="Unassembled WGS sequence"/>
</dbReference>
<evidence type="ECO:0000313" key="5">
    <source>
        <dbReference type="EMBL" id="KOO50723.1"/>
    </source>
</evidence>
<dbReference type="PATRIC" id="fig|284581.3.peg.883"/>
<dbReference type="OrthoDB" id="9812993at2"/>
<gene>
    <name evidence="5" type="ORF">AMD01_03005</name>
</gene>
<dbReference type="InterPro" id="IPR050624">
    <property type="entry name" value="HTH-type_Tx_Regulator"/>
</dbReference>
<feature type="domain" description="HTH tetR-type" evidence="4">
    <location>
        <begin position="3"/>
        <end position="63"/>
    </location>
</feature>